<feature type="region of interest" description="Disordered" evidence="3">
    <location>
        <begin position="499"/>
        <end position="521"/>
    </location>
</feature>
<evidence type="ECO:0000256" key="1">
    <source>
        <dbReference type="ARBA" id="ARBA00023015"/>
    </source>
</evidence>
<dbReference type="AlphaFoldDB" id="A0A1Z5J9X4"/>
<feature type="compositionally biased region" description="Basic residues" evidence="3">
    <location>
        <begin position="509"/>
        <end position="521"/>
    </location>
</feature>
<reference evidence="5 6" key="1">
    <citation type="journal article" date="2015" name="Plant Cell">
        <title>Oil accumulation by the oleaginous diatom Fistulifera solaris as revealed by the genome and transcriptome.</title>
        <authorList>
            <person name="Tanaka T."/>
            <person name="Maeda Y."/>
            <person name="Veluchamy A."/>
            <person name="Tanaka M."/>
            <person name="Abida H."/>
            <person name="Marechal E."/>
            <person name="Bowler C."/>
            <person name="Muto M."/>
            <person name="Sunaga Y."/>
            <person name="Tanaka M."/>
            <person name="Yoshino T."/>
            <person name="Taniguchi T."/>
            <person name="Fukuda Y."/>
            <person name="Nemoto M."/>
            <person name="Matsumoto M."/>
            <person name="Wong P.S."/>
            <person name="Aburatani S."/>
            <person name="Fujibuchi W."/>
        </authorList>
    </citation>
    <scope>NUCLEOTIDE SEQUENCE [LARGE SCALE GENOMIC DNA]</scope>
    <source>
        <strain evidence="5 6">JPCC DA0580</strain>
    </source>
</reference>
<dbReference type="PANTHER" id="PTHR45747:SF4">
    <property type="entry name" value="HISTONE-LYSINE N-METHYLTRANSFERASE E(Z)"/>
    <property type="match status" value="1"/>
</dbReference>
<dbReference type="InterPro" id="IPR046341">
    <property type="entry name" value="SET_dom_sf"/>
</dbReference>
<dbReference type="PANTHER" id="PTHR45747">
    <property type="entry name" value="HISTONE-LYSINE N-METHYLTRANSFERASE E(Z)"/>
    <property type="match status" value="1"/>
</dbReference>
<dbReference type="Proteomes" id="UP000198406">
    <property type="component" value="Unassembled WGS sequence"/>
</dbReference>
<keyword evidence="2" id="KW-0804">Transcription</keyword>
<dbReference type="GO" id="GO:0032259">
    <property type="term" value="P:methylation"/>
    <property type="evidence" value="ECO:0007669"/>
    <property type="project" value="UniProtKB-KW"/>
</dbReference>
<dbReference type="EMBL" id="BDSP01000025">
    <property type="protein sequence ID" value="GAX10804.1"/>
    <property type="molecule type" value="Genomic_DNA"/>
</dbReference>
<name>A0A1Z5J9X4_FISSO</name>
<dbReference type="InterPro" id="IPR048358">
    <property type="entry name" value="EZH1/2_MCSS"/>
</dbReference>
<dbReference type="Gene3D" id="2.170.270.10">
    <property type="entry name" value="SET domain"/>
    <property type="match status" value="1"/>
</dbReference>
<accession>A0A1Z5J9X4</accession>
<keyword evidence="5" id="KW-0808">Transferase</keyword>
<organism evidence="5 6">
    <name type="scientific">Fistulifera solaris</name>
    <name type="common">Oleaginous diatom</name>
    <dbReference type="NCBI Taxonomy" id="1519565"/>
    <lineage>
        <taxon>Eukaryota</taxon>
        <taxon>Sar</taxon>
        <taxon>Stramenopiles</taxon>
        <taxon>Ochrophyta</taxon>
        <taxon>Bacillariophyta</taxon>
        <taxon>Bacillariophyceae</taxon>
        <taxon>Bacillariophycidae</taxon>
        <taxon>Naviculales</taxon>
        <taxon>Naviculaceae</taxon>
        <taxon>Fistulifera</taxon>
    </lineage>
</organism>
<evidence type="ECO:0000313" key="6">
    <source>
        <dbReference type="Proteomes" id="UP000198406"/>
    </source>
</evidence>
<dbReference type="GO" id="GO:0046976">
    <property type="term" value="F:histone H3K27 methyltransferase activity"/>
    <property type="evidence" value="ECO:0007669"/>
    <property type="project" value="TreeGrafter"/>
</dbReference>
<protein>
    <submittedName>
        <fullName evidence="5">Histone-lysine N-methyltransferase EZH2</fullName>
        <ecNumber evidence="5">2.1.1.43</ecNumber>
    </submittedName>
</protein>
<dbReference type="GO" id="GO:0005634">
    <property type="term" value="C:nucleus"/>
    <property type="evidence" value="ECO:0007669"/>
    <property type="project" value="TreeGrafter"/>
</dbReference>
<sequence length="521" mass="59892">MIVDPVFIPYLGDDKVDHTSFLSEQELEIRIKATDEGPPMVRDEMNSIVDQVLLECSVVKGVAVWEHAETTEYVLSVLVQCACLKRARIQERYEATILPLHLPQLAQNNSLTQPDTARSNANYDSNLINTLQMDVCGECVNEERAVDNQLDAKYLQDMDSYRALFCRRCLTYCCSIHGIESKPSLELQQNIFQEMDESNYFPSLGIELIDTDIRFDEVEELSAFQKTMCKRAFLMCNGEYKRISLLLGAPEHLIRAFVREHNLQLPPKRDTTAVKLRANTIKYYSVKNYNQKWYNATKDAEIHPFFTPCCHEEMCSEENCSCIQNRFFCTPACCWGAASPNFFRGCGSSKQVCRNDNIRMRRHAHLLIAPSAVSGWGCFTKYALKKGEFIHEYVGELITQEVAEKRGQFDDAKNRSYLFNLTSDYVLDACRTGNKTRFINHSDKPNVKTRNVFVNGDQHIAMFALEHIDAEEELFVDYRYNVSMSNDLIEKAKFEPEWLSNSGQVPSPKKTKHGKRKRGKR</sequence>
<dbReference type="PROSITE" id="PS50280">
    <property type="entry name" value="SET"/>
    <property type="match status" value="1"/>
</dbReference>
<keyword evidence="5" id="KW-0489">Methyltransferase</keyword>
<gene>
    <name evidence="5" type="ORF">FisN_1Hh345</name>
</gene>
<evidence type="ECO:0000256" key="3">
    <source>
        <dbReference type="SAM" id="MobiDB-lite"/>
    </source>
</evidence>
<dbReference type="EC" id="2.1.1.43" evidence="5"/>
<dbReference type="OrthoDB" id="308383at2759"/>
<dbReference type="Pfam" id="PF00856">
    <property type="entry name" value="SET"/>
    <property type="match status" value="1"/>
</dbReference>
<dbReference type="InterPro" id="IPR045318">
    <property type="entry name" value="EZH1/2-like"/>
</dbReference>
<keyword evidence="1" id="KW-0805">Transcription regulation</keyword>
<dbReference type="Pfam" id="PF21358">
    <property type="entry name" value="Ezh2_MCSS"/>
    <property type="match status" value="1"/>
</dbReference>
<evidence type="ECO:0000256" key="2">
    <source>
        <dbReference type="ARBA" id="ARBA00023163"/>
    </source>
</evidence>
<evidence type="ECO:0000259" key="4">
    <source>
        <dbReference type="PROSITE" id="PS50280"/>
    </source>
</evidence>
<dbReference type="GO" id="GO:0003682">
    <property type="term" value="F:chromatin binding"/>
    <property type="evidence" value="ECO:0007669"/>
    <property type="project" value="TreeGrafter"/>
</dbReference>
<dbReference type="SMART" id="SM00317">
    <property type="entry name" value="SET"/>
    <property type="match status" value="1"/>
</dbReference>
<dbReference type="InterPro" id="IPR001214">
    <property type="entry name" value="SET_dom"/>
</dbReference>
<feature type="domain" description="SET" evidence="4">
    <location>
        <begin position="356"/>
        <end position="479"/>
    </location>
</feature>
<dbReference type="SUPFAM" id="SSF82199">
    <property type="entry name" value="SET domain"/>
    <property type="match status" value="1"/>
</dbReference>
<proteinExistence type="predicted"/>
<comment type="caution">
    <text evidence="5">The sequence shown here is derived from an EMBL/GenBank/DDBJ whole genome shotgun (WGS) entry which is preliminary data.</text>
</comment>
<dbReference type="GO" id="GO:0031507">
    <property type="term" value="P:heterochromatin formation"/>
    <property type="evidence" value="ECO:0007669"/>
    <property type="project" value="TreeGrafter"/>
</dbReference>
<dbReference type="InParanoid" id="A0A1Z5J9X4"/>
<evidence type="ECO:0000313" key="5">
    <source>
        <dbReference type="EMBL" id="GAX10804.1"/>
    </source>
</evidence>
<keyword evidence="6" id="KW-1185">Reference proteome</keyword>